<protein>
    <submittedName>
        <fullName evidence="1">Uncharacterized protein</fullName>
    </submittedName>
</protein>
<accession>A0A645G7F2</accession>
<evidence type="ECO:0000313" key="1">
    <source>
        <dbReference type="EMBL" id="MPN22565.1"/>
    </source>
</evidence>
<dbReference type="EMBL" id="VSSQ01070827">
    <property type="protein sequence ID" value="MPN22565.1"/>
    <property type="molecule type" value="Genomic_DNA"/>
</dbReference>
<dbReference type="AlphaFoldDB" id="A0A645G7F2"/>
<organism evidence="1">
    <name type="scientific">bioreactor metagenome</name>
    <dbReference type="NCBI Taxonomy" id="1076179"/>
    <lineage>
        <taxon>unclassified sequences</taxon>
        <taxon>metagenomes</taxon>
        <taxon>ecological metagenomes</taxon>
    </lineage>
</organism>
<name>A0A645G7F2_9ZZZZ</name>
<reference evidence="1" key="1">
    <citation type="submission" date="2019-08" db="EMBL/GenBank/DDBJ databases">
        <authorList>
            <person name="Kucharzyk K."/>
            <person name="Murdoch R.W."/>
            <person name="Higgins S."/>
            <person name="Loffler F."/>
        </authorList>
    </citation>
    <scope>NUCLEOTIDE SEQUENCE</scope>
</reference>
<comment type="caution">
    <text evidence="1">The sequence shown here is derived from an EMBL/GenBank/DDBJ whole genome shotgun (WGS) entry which is preliminary data.</text>
</comment>
<proteinExistence type="predicted"/>
<gene>
    <name evidence="1" type="ORF">SDC9_169948</name>
</gene>
<sequence>MSLAPLFHVLHNYFKFLGGFMRQFGDNAAAQPGDSACLYCDRQARLLEHVLGHHDRLIDTAEILNLAKEYVMELDLVVLSAGTALIRDFSQSVHVSGGLDLGRAAVVTDVAGLAHPDRFALEDDVPLIHLDELDHLAGAEIHNLQATASARAAATLHAGIEVDAGHALDFPLQRGLGF</sequence>